<accession>A0ACC0HX33</accession>
<dbReference type="EMBL" id="CM045759">
    <property type="protein sequence ID" value="KAI8018018.1"/>
    <property type="molecule type" value="Genomic_DNA"/>
</dbReference>
<gene>
    <name evidence="1" type="ORF">LOK49_LG04G01700</name>
</gene>
<dbReference type="Proteomes" id="UP001060215">
    <property type="component" value="Chromosome 2"/>
</dbReference>
<sequence>MSSSSSDSDDGRIRVGKPIGRHRTTHHLIGGGKNIHHILGGGKVADVLLWKDKKVSAAILTGISIIWFLFEVVEYNFLTLLCHLIISTILIIFIWNKVADIFQWNPPRIPEFILDKYTFREVADIFHAKMDQFESNFFYVACGNDFRHFILAIGSLWMLSIIGNYISTLNLLFFGCLCLETLPYLYDRYQEEVDYHVGRVNRRMRKSYKKFDKEVIRKIPRGPVKEHKDK</sequence>
<keyword evidence="2" id="KW-1185">Reference proteome</keyword>
<evidence type="ECO:0000313" key="1">
    <source>
        <dbReference type="EMBL" id="KAI8018018.1"/>
    </source>
</evidence>
<reference evidence="1 2" key="1">
    <citation type="journal article" date="2022" name="Plant J.">
        <title>Chromosome-level genome of Camellia lanceoleosa provides a valuable resource for understanding genome evolution and self-incompatibility.</title>
        <authorList>
            <person name="Gong W."/>
            <person name="Xiao S."/>
            <person name="Wang L."/>
            <person name="Liao Z."/>
            <person name="Chang Y."/>
            <person name="Mo W."/>
            <person name="Hu G."/>
            <person name="Li W."/>
            <person name="Zhao G."/>
            <person name="Zhu H."/>
            <person name="Hu X."/>
            <person name="Ji K."/>
            <person name="Xiang X."/>
            <person name="Song Q."/>
            <person name="Yuan D."/>
            <person name="Jin S."/>
            <person name="Zhang L."/>
        </authorList>
    </citation>
    <scope>NUCLEOTIDE SEQUENCE [LARGE SCALE GENOMIC DNA]</scope>
    <source>
        <strain evidence="1">SQ_2022a</strain>
    </source>
</reference>
<comment type="caution">
    <text evidence="1">The sequence shown here is derived from an EMBL/GenBank/DDBJ whole genome shotgun (WGS) entry which is preliminary data.</text>
</comment>
<evidence type="ECO:0000313" key="2">
    <source>
        <dbReference type="Proteomes" id="UP001060215"/>
    </source>
</evidence>
<name>A0ACC0HX33_9ERIC</name>
<protein>
    <submittedName>
        <fullName evidence="1">Reticulon-like protein B9</fullName>
    </submittedName>
</protein>
<organism evidence="1 2">
    <name type="scientific">Camellia lanceoleosa</name>
    <dbReference type="NCBI Taxonomy" id="1840588"/>
    <lineage>
        <taxon>Eukaryota</taxon>
        <taxon>Viridiplantae</taxon>
        <taxon>Streptophyta</taxon>
        <taxon>Embryophyta</taxon>
        <taxon>Tracheophyta</taxon>
        <taxon>Spermatophyta</taxon>
        <taxon>Magnoliopsida</taxon>
        <taxon>eudicotyledons</taxon>
        <taxon>Gunneridae</taxon>
        <taxon>Pentapetalae</taxon>
        <taxon>asterids</taxon>
        <taxon>Ericales</taxon>
        <taxon>Theaceae</taxon>
        <taxon>Camellia</taxon>
    </lineage>
</organism>
<proteinExistence type="predicted"/>